<feature type="compositionally biased region" description="Basic residues" evidence="1">
    <location>
        <begin position="53"/>
        <end position="67"/>
    </location>
</feature>
<proteinExistence type="predicted"/>
<feature type="compositionally biased region" description="Low complexity" evidence="1">
    <location>
        <begin position="71"/>
        <end position="82"/>
    </location>
</feature>
<dbReference type="EMBL" id="AY360392">
    <property type="protein sequence ID" value="AAQ56508.1"/>
    <property type="molecule type" value="Genomic_DNA"/>
</dbReference>
<feature type="compositionally biased region" description="Low complexity" evidence="1">
    <location>
        <begin position="36"/>
        <end position="52"/>
    </location>
</feature>
<evidence type="ECO:0000313" key="2">
    <source>
        <dbReference type="EMBL" id="AAQ56508.1"/>
    </source>
</evidence>
<accession>Q6UU59</accession>
<evidence type="ECO:0008006" key="3">
    <source>
        <dbReference type="Google" id="ProtNLM"/>
    </source>
</evidence>
<feature type="compositionally biased region" description="Low complexity" evidence="1">
    <location>
        <begin position="1"/>
        <end position="26"/>
    </location>
</feature>
<organism evidence="2">
    <name type="scientific">Oryza sativa subsp. japonica</name>
    <name type="common">Rice</name>
    <dbReference type="NCBI Taxonomy" id="39947"/>
    <lineage>
        <taxon>Eukaryota</taxon>
        <taxon>Viridiplantae</taxon>
        <taxon>Streptophyta</taxon>
        <taxon>Embryophyta</taxon>
        <taxon>Tracheophyta</taxon>
        <taxon>Spermatophyta</taxon>
        <taxon>Magnoliopsida</taxon>
        <taxon>Liliopsida</taxon>
        <taxon>Poales</taxon>
        <taxon>Poaceae</taxon>
        <taxon>BOP clade</taxon>
        <taxon>Oryzoideae</taxon>
        <taxon>Oryzeae</taxon>
        <taxon>Oryzinae</taxon>
        <taxon>Oryza</taxon>
        <taxon>Oryza sativa</taxon>
    </lineage>
</organism>
<reference evidence="2" key="1">
    <citation type="journal article" date="2004" name="Nat. Genet.">
        <title>Sequencing of a rice centromere uncovers active genes.</title>
        <authorList>
            <person name="Nagaki K."/>
            <person name="Cheng Z."/>
            <person name="Ouyang S."/>
            <person name="Talbert P.B."/>
            <person name="Kim M."/>
            <person name="Jones K.M."/>
            <person name="Henikoff S."/>
            <person name="Buell C.R."/>
            <person name="Jiang J."/>
        </authorList>
    </citation>
    <scope>NUCLEOTIDE SEQUENCE</scope>
</reference>
<gene>
    <name evidence="2" type="ORF">OSJNBa0079E14.5</name>
</gene>
<feature type="compositionally biased region" description="Low complexity" evidence="1">
    <location>
        <begin position="113"/>
        <end position="125"/>
    </location>
</feature>
<protein>
    <recommendedName>
        <fullName evidence="3">HGWP repeat containing protein-like</fullName>
    </recommendedName>
</protein>
<sequence>MAAGSSAPVSPSSGRPLPLPTLYKPSPCLPPPFPPLAALSPRRNRARAIALSLRRRRRAPVRRRRRPGPSPASASPSSGSPQPRRPRPPLRFGRRPPERRRPRRPEPRRRLYPLRSPFPSSPSTRGEPWIADSFPPSLPSLGHRSAAPVVAGGDHRGTSAPPPVGCAGVAAFGRAPRLPRGARPSAARALGCG</sequence>
<dbReference type="AlphaFoldDB" id="Q6UU59"/>
<name>Q6UU59_ORYSJ</name>
<feature type="compositionally biased region" description="Basic residues" evidence="1">
    <location>
        <begin position="84"/>
        <end position="103"/>
    </location>
</feature>
<evidence type="ECO:0000256" key="1">
    <source>
        <dbReference type="SAM" id="MobiDB-lite"/>
    </source>
</evidence>
<feature type="region of interest" description="Disordered" evidence="1">
    <location>
        <begin position="1"/>
        <end position="132"/>
    </location>
</feature>